<reference evidence="2 3" key="1">
    <citation type="submission" date="2020-03" db="EMBL/GenBank/DDBJ databases">
        <title>Dissostichus mawsoni Genome sequencing and assembly.</title>
        <authorList>
            <person name="Park H."/>
        </authorList>
    </citation>
    <scope>NUCLEOTIDE SEQUENCE [LARGE SCALE GENOMIC DNA]</scope>
    <source>
        <strain evidence="2">DM0001</strain>
        <tissue evidence="2">Muscle</tissue>
    </source>
</reference>
<gene>
    <name evidence="2" type="ORF">F7725_011457</name>
</gene>
<evidence type="ECO:0000313" key="3">
    <source>
        <dbReference type="Proteomes" id="UP000518266"/>
    </source>
</evidence>
<name>A0A7J5Z994_DISMA</name>
<dbReference type="EMBL" id="JAAKFY010000004">
    <property type="protein sequence ID" value="KAF3858256.1"/>
    <property type="molecule type" value="Genomic_DNA"/>
</dbReference>
<sequence length="62" mass="6983">MQVHFSSAVLCPSLLPYRLLMTTASPPEVLLKEEFLLLPEDQTVTEQSQHGEQQGEQSSVQR</sequence>
<organism evidence="2 3">
    <name type="scientific">Dissostichus mawsoni</name>
    <name type="common">Antarctic cod</name>
    <dbReference type="NCBI Taxonomy" id="36200"/>
    <lineage>
        <taxon>Eukaryota</taxon>
        <taxon>Metazoa</taxon>
        <taxon>Chordata</taxon>
        <taxon>Craniata</taxon>
        <taxon>Vertebrata</taxon>
        <taxon>Euteleostomi</taxon>
        <taxon>Actinopterygii</taxon>
        <taxon>Neopterygii</taxon>
        <taxon>Teleostei</taxon>
        <taxon>Neoteleostei</taxon>
        <taxon>Acanthomorphata</taxon>
        <taxon>Eupercaria</taxon>
        <taxon>Perciformes</taxon>
        <taxon>Notothenioidei</taxon>
        <taxon>Nototheniidae</taxon>
        <taxon>Dissostichus</taxon>
    </lineage>
</organism>
<protein>
    <submittedName>
        <fullName evidence="2">Uncharacterized protein</fullName>
    </submittedName>
</protein>
<keyword evidence="3" id="KW-1185">Reference proteome</keyword>
<feature type="region of interest" description="Disordered" evidence="1">
    <location>
        <begin position="41"/>
        <end position="62"/>
    </location>
</feature>
<dbReference type="AlphaFoldDB" id="A0A7J5Z994"/>
<accession>A0A7J5Z994</accession>
<comment type="caution">
    <text evidence="2">The sequence shown here is derived from an EMBL/GenBank/DDBJ whole genome shotgun (WGS) entry which is preliminary data.</text>
</comment>
<dbReference type="Proteomes" id="UP000518266">
    <property type="component" value="Unassembled WGS sequence"/>
</dbReference>
<evidence type="ECO:0000313" key="2">
    <source>
        <dbReference type="EMBL" id="KAF3858256.1"/>
    </source>
</evidence>
<evidence type="ECO:0000256" key="1">
    <source>
        <dbReference type="SAM" id="MobiDB-lite"/>
    </source>
</evidence>
<proteinExistence type="predicted"/>
<feature type="compositionally biased region" description="Low complexity" evidence="1">
    <location>
        <begin position="46"/>
        <end position="62"/>
    </location>
</feature>